<accession>A0A4U9U4F6</accession>
<dbReference type="KEGG" id="stha:NCTC11429_00042"/>
<proteinExistence type="predicted"/>
<gene>
    <name evidence="1" type="ORF">NCTC11429_00042</name>
</gene>
<sequence length="38" mass="4515">MLRKQYRQTNSKKDLNELIKLNLQTKNSLSVLPKFARP</sequence>
<dbReference type="AlphaFoldDB" id="A0A4U9U4F6"/>
<evidence type="ECO:0000313" key="1">
    <source>
        <dbReference type="EMBL" id="VTR27740.1"/>
    </source>
</evidence>
<dbReference type="EMBL" id="LR590484">
    <property type="protein sequence ID" value="VTR27740.1"/>
    <property type="molecule type" value="Genomic_DNA"/>
</dbReference>
<protein>
    <submittedName>
        <fullName evidence="1">Uncharacterized protein</fullName>
    </submittedName>
</protein>
<organism evidence="1 2">
    <name type="scientific">Sphingobacterium thalpophilum</name>
    <dbReference type="NCBI Taxonomy" id="259"/>
    <lineage>
        <taxon>Bacteria</taxon>
        <taxon>Pseudomonadati</taxon>
        <taxon>Bacteroidota</taxon>
        <taxon>Sphingobacteriia</taxon>
        <taxon>Sphingobacteriales</taxon>
        <taxon>Sphingobacteriaceae</taxon>
        <taxon>Sphingobacterium</taxon>
    </lineage>
</organism>
<name>A0A4U9U4F6_9SPHI</name>
<dbReference type="Proteomes" id="UP000308196">
    <property type="component" value="Chromosome"/>
</dbReference>
<reference evidence="1 2" key="1">
    <citation type="submission" date="2019-05" db="EMBL/GenBank/DDBJ databases">
        <authorList>
            <consortium name="Pathogen Informatics"/>
        </authorList>
    </citation>
    <scope>NUCLEOTIDE SEQUENCE [LARGE SCALE GENOMIC DNA]</scope>
    <source>
        <strain evidence="1 2">NCTC11429</strain>
    </source>
</reference>
<evidence type="ECO:0000313" key="2">
    <source>
        <dbReference type="Proteomes" id="UP000308196"/>
    </source>
</evidence>